<reference evidence="2 3" key="1">
    <citation type="submission" date="2022-06" db="EMBL/GenBank/DDBJ databases">
        <title>Genomic Encyclopedia of Archaeal and Bacterial Type Strains, Phase II (KMG-II): from individual species to whole genera.</title>
        <authorList>
            <person name="Goeker M."/>
        </authorList>
    </citation>
    <scope>NUCLEOTIDE SEQUENCE [LARGE SCALE GENOMIC DNA]</scope>
    <source>
        <strain evidence="2 3">DSM 44255</strain>
    </source>
</reference>
<dbReference type="RefSeq" id="WP_253885764.1">
    <property type="nucleotide sequence ID" value="NZ_BAAAVB010000001.1"/>
</dbReference>
<keyword evidence="3" id="KW-1185">Reference proteome</keyword>
<comment type="caution">
    <text evidence="2">The sequence shown here is derived from an EMBL/GenBank/DDBJ whole genome shotgun (WGS) entry which is preliminary data.</text>
</comment>
<evidence type="ECO:0000313" key="3">
    <source>
        <dbReference type="Proteomes" id="UP001205185"/>
    </source>
</evidence>
<keyword evidence="1" id="KW-0812">Transmembrane</keyword>
<feature type="transmembrane region" description="Helical" evidence="1">
    <location>
        <begin position="46"/>
        <end position="62"/>
    </location>
</feature>
<keyword evidence="1" id="KW-1133">Transmembrane helix</keyword>
<protein>
    <submittedName>
        <fullName evidence="2">Uncharacterized protein</fullName>
    </submittedName>
</protein>
<organism evidence="2 3">
    <name type="scientific">Actinokineospora diospyrosa</name>
    <dbReference type="NCBI Taxonomy" id="103728"/>
    <lineage>
        <taxon>Bacteria</taxon>
        <taxon>Bacillati</taxon>
        <taxon>Actinomycetota</taxon>
        <taxon>Actinomycetes</taxon>
        <taxon>Pseudonocardiales</taxon>
        <taxon>Pseudonocardiaceae</taxon>
        <taxon>Actinokineospora</taxon>
    </lineage>
</organism>
<dbReference type="Proteomes" id="UP001205185">
    <property type="component" value="Unassembled WGS sequence"/>
</dbReference>
<dbReference type="EMBL" id="JAMTCO010000003">
    <property type="protein sequence ID" value="MCP2268831.1"/>
    <property type="molecule type" value="Genomic_DNA"/>
</dbReference>
<name>A0ABT1I8W7_9PSEU</name>
<evidence type="ECO:0000313" key="2">
    <source>
        <dbReference type="EMBL" id="MCP2268831.1"/>
    </source>
</evidence>
<proteinExistence type="predicted"/>
<evidence type="ECO:0000256" key="1">
    <source>
        <dbReference type="SAM" id="Phobius"/>
    </source>
</evidence>
<keyword evidence="1" id="KW-0472">Membrane</keyword>
<sequence length="489" mass="54675">MVEFLNSFFQIGLPVIAGLLFVFMYVRPAVRLLNRTVYRRFKLTRIFRAVFAVGRSLGFGLTRKELYRAACMRAESELLNPRPVKPDKYEFRHRYEYRAAVRQYRIDLRDWLSALKVQLSHLMKDENGALITVPTCFDLAKAESDIVRYFRVRVAGNSMVDATPEVFQSTIRVEEGFVAPLHLLAGLLSRFDEDWKKSIDGYSQIMTGTDNSLENLRSFQANLFTCWSAWGPSAPFGTCDRWIGQKVLQFGYGDENNSIALVTRSGEASEMPLSQSPQGGFTTLAVRSVVVGVLKNATTIDPEDLCAAQQPETSPGQGNLVLQVTKPILRAGGRAGNAPRRYYSAYIWAILVICGPDGKPESQLEPWRNMLTFFEHGNVADELTYRMLKEQLATKIRTSVETILAARPDVVLSFACAIDECGCGKPIEFPAPLGQSVKETLFGDAWVGHLTKKGWAGRVRQSLPAKHRETYAACQLSQVLTSYLAKVAA</sequence>
<gene>
    <name evidence="2" type="ORF">LV75_001318</name>
</gene>
<accession>A0ABT1I8W7</accession>
<feature type="transmembrane region" description="Helical" evidence="1">
    <location>
        <begin position="6"/>
        <end position="26"/>
    </location>
</feature>